<keyword evidence="5" id="KW-0378">Hydrolase</keyword>
<dbReference type="EMBL" id="QUNO01000044">
    <property type="protein sequence ID" value="REH17827.1"/>
    <property type="molecule type" value="Genomic_DNA"/>
</dbReference>
<keyword evidence="5" id="KW-0255">Endonuclease</keyword>
<gene>
    <name evidence="5" type="ORF">BCF44_1443</name>
</gene>
<dbReference type="Proteomes" id="UP000256269">
    <property type="component" value="Unassembled WGS sequence"/>
</dbReference>
<protein>
    <submittedName>
        <fullName evidence="5">DDE superfamily endonuclease</fullName>
    </submittedName>
</protein>
<keyword evidence="5" id="KW-0540">Nuclease</keyword>
<dbReference type="Pfam" id="PF13359">
    <property type="entry name" value="DDE_Tnp_4"/>
    <property type="match status" value="1"/>
</dbReference>
<keyword evidence="6" id="KW-1185">Reference proteome</keyword>
<name>A0A3E0G7P7_9PSEU</name>
<evidence type="ECO:0000313" key="5">
    <source>
        <dbReference type="EMBL" id="REH17827.1"/>
    </source>
</evidence>
<reference evidence="5 6" key="1">
    <citation type="submission" date="2018-08" db="EMBL/GenBank/DDBJ databases">
        <title>Genomic Encyclopedia of Archaeal and Bacterial Type Strains, Phase II (KMG-II): from individual species to whole genera.</title>
        <authorList>
            <person name="Goeker M."/>
        </authorList>
    </citation>
    <scope>NUCLEOTIDE SEQUENCE [LARGE SCALE GENOMIC DNA]</scope>
    <source>
        <strain evidence="5 6">DSM 45791</strain>
    </source>
</reference>
<dbReference type="AlphaFoldDB" id="A0A3E0G7P7"/>
<feature type="compositionally biased region" description="Basic residues" evidence="3">
    <location>
        <begin position="113"/>
        <end position="128"/>
    </location>
</feature>
<evidence type="ECO:0000256" key="1">
    <source>
        <dbReference type="ARBA" id="ARBA00001968"/>
    </source>
</evidence>
<dbReference type="InterPro" id="IPR027806">
    <property type="entry name" value="HARBI1_dom"/>
</dbReference>
<feature type="domain" description="DDE Tnp4" evidence="4">
    <location>
        <begin position="188"/>
        <end position="255"/>
    </location>
</feature>
<accession>A0A3E0G7P7</accession>
<feature type="region of interest" description="Disordered" evidence="3">
    <location>
        <begin position="86"/>
        <end position="151"/>
    </location>
</feature>
<proteinExistence type="predicted"/>
<comment type="cofactor">
    <cofactor evidence="1">
        <name>a divalent metal cation</name>
        <dbReference type="ChEBI" id="CHEBI:60240"/>
    </cofactor>
</comment>
<sequence length="297" mass="33970">MITYRAELDVLRELARYLGRLQHAERRQPGTRKHTRALTCFWQAVFGLRWFRQNLDDPTLARDHGISGATGYRYLDEVIDVLARARSRPARRTPQGQSRRRDAPDPGRETVRHRSTGRAGHQRQRRTDRRLVLRQAPRTRRQRPSPDGTRRLPAVAVRGRTRLHSRHHRGPRPRARCLYWTYSQLDLPTLADCGYDGAGIGVFTPVKQPAADQVHDSDNRSYNALLRGLRCLGERGFALLTGRWRALRHITASPRKIGDHQSRARTHLFRTRSTHVKVVEITSLTGGSGGLARMGSI</sequence>
<organism evidence="5 6">
    <name type="scientific">Kutzneria buriramensis</name>
    <dbReference type="NCBI Taxonomy" id="1045776"/>
    <lineage>
        <taxon>Bacteria</taxon>
        <taxon>Bacillati</taxon>
        <taxon>Actinomycetota</taxon>
        <taxon>Actinomycetes</taxon>
        <taxon>Pseudonocardiales</taxon>
        <taxon>Pseudonocardiaceae</taxon>
        <taxon>Kutzneria</taxon>
    </lineage>
</organism>
<comment type="caution">
    <text evidence="5">The sequence shown here is derived from an EMBL/GenBank/DDBJ whole genome shotgun (WGS) entry which is preliminary data.</text>
</comment>
<keyword evidence="2" id="KW-0479">Metal-binding</keyword>
<evidence type="ECO:0000259" key="4">
    <source>
        <dbReference type="Pfam" id="PF13359"/>
    </source>
</evidence>
<evidence type="ECO:0000256" key="3">
    <source>
        <dbReference type="SAM" id="MobiDB-lite"/>
    </source>
</evidence>
<evidence type="ECO:0000256" key="2">
    <source>
        <dbReference type="ARBA" id="ARBA00022723"/>
    </source>
</evidence>
<feature type="compositionally biased region" description="Basic and acidic residues" evidence="3">
    <location>
        <begin position="99"/>
        <end position="112"/>
    </location>
</feature>
<dbReference type="GO" id="GO:0046872">
    <property type="term" value="F:metal ion binding"/>
    <property type="evidence" value="ECO:0007669"/>
    <property type="project" value="UniProtKB-KW"/>
</dbReference>
<dbReference type="GO" id="GO:0004519">
    <property type="term" value="F:endonuclease activity"/>
    <property type="evidence" value="ECO:0007669"/>
    <property type="project" value="UniProtKB-KW"/>
</dbReference>
<evidence type="ECO:0000313" key="6">
    <source>
        <dbReference type="Proteomes" id="UP000256269"/>
    </source>
</evidence>